<organism evidence="1 2">
    <name type="scientific">Brachionus calyciflorus</name>
    <dbReference type="NCBI Taxonomy" id="104777"/>
    <lineage>
        <taxon>Eukaryota</taxon>
        <taxon>Metazoa</taxon>
        <taxon>Spiralia</taxon>
        <taxon>Gnathifera</taxon>
        <taxon>Rotifera</taxon>
        <taxon>Eurotatoria</taxon>
        <taxon>Monogononta</taxon>
        <taxon>Pseudotrocha</taxon>
        <taxon>Ploima</taxon>
        <taxon>Brachionidae</taxon>
        <taxon>Brachionus</taxon>
    </lineage>
</organism>
<dbReference type="OrthoDB" id="10210857at2759"/>
<evidence type="ECO:0000313" key="1">
    <source>
        <dbReference type="EMBL" id="CAF0879290.1"/>
    </source>
</evidence>
<comment type="caution">
    <text evidence="1">The sequence shown here is derived from an EMBL/GenBank/DDBJ whole genome shotgun (WGS) entry which is preliminary data.</text>
</comment>
<dbReference type="Proteomes" id="UP000663879">
    <property type="component" value="Unassembled WGS sequence"/>
</dbReference>
<sequence>MIAGFFERIKKGRFLRIVQSESIVAVSKKKDSILTDFLYFGQGLTKFNFSQNLRIYANVIIDTSYMSKIFEFSLKFDLAFNETLRKFNITTRFQNTNFESNRTFTISQNRYLEINCPNSNKTVNETIHCSVIGISQIKDDFLSIWFDGEEIRNFSMSDKLVSQFGFYDANDNITDTVSIDFRDEFVLPNTELRIDTNIIGFECYAVTAGAIKIFLLNMGIGCDKYSSCSEYFYQSSGFDSRLQLGDFYLNKGYNKFQFKRAYRGKKGQMLSFITTQPNLLGINVTENGMFSDFKGQGFYAKLDQKTSWRFYFNIIVDKFIYLNHFYLSKKFDSLKNDTFETSFLNAKIDQTDIKFSRIFNATIIQYPLFEDIALASANTRHSLNKNLIFFLTTSYFYDKINVNFGDSEFLEIDVSIKAQFTHVNTSNQILKRDN</sequence>
<name>A0A813Y7V8_9BILA</name>
<dbReference type="AlphaFoldDB" id="A0A813Y7V8"/>
<gene>
    <name evidence="1" type="ORF">OXX778_LOCUS10332</name>
</gene>
<evidence type="ECO:0000313" key="2">
    <source>
        <dbReference type="Proteomes" id="UP000663879"/>
    </source>
</evidence>
<reference evidence="1" key="1">
    <citation type="submission" date="2021-02" db="EMBL/GenBank/DDBJ databases">
        <authorList>
            <person name="Nowell W R."/>
        </authorList>
    </citation>
    <scope>NUCLEOTIDE SEQUENCE</scope>
    <source>
        <strain evidence="1">Ploen Becks lab</strain>
    </source>
</reference>
<proteinExistence type="predicted"/>
<protein>
    <submittedName>
        <fullName evidence="1">Uncharacterized protein</fullName>
    </submittedName>
</protein>
<accession>A0A813Y7V8</accession>
<dbReference type="EMBL" id="CAJNOC010001623">
    <property type="protein sequence ID" value="CAF0879290.1"/>
    <property type="molecule type" value="Genomic_DNA"/>
</dbReference>
<keyword evidence="2" id="KW-1185">Reference proteome</keyword>